<evidence type="ECO:0000313" key="3">
    <source>
        <dbReference type="Proteomes" id="UP000016924"/>
    </source>
</evidence>
<feature type="compositionally biased region" description="Polar residues" evidence="1">
    <location>
        <begin position="55"/>
        <end position="79"/>
    </location>
</feature>
<evidence type="ECO:0000313" key="2">
    <source>
        <dbReference type="EMBL" id="EON66076.1"/>
    </source>
</evidence>
<protein>
    <recommendedName>
        <fullName evidence="4">LysM domain-containing protein</fullName>
    </recommendedName>
</protein>
<feature type="region of interest" description="Disordered" evidence="1">
    <location>
        <begin position="125"/>
        <end position="175"/>
    </location>
</feature>
<feature type="compositionally biased region" description="Low complexity" evidence="1">
    <location>
        <begin position="1"/>
        <end position="20"/>
    </location>
</feature>
<dbReference type="InterPro" id="IPR036779">
    <property type="entry name" value="LysM_dom_sf"/>
</dbReference>
<dbReference type="STRING" id="1168221.R7YWP9"/>
<dbReference type="AlphaFoldDB" id="R7YWP9"/>
<feature type="region of interest" description="Disordered" evidence="1">
    <location>
        <begin position="613"/>
        <end position="658"/>
    </location>
</feature>
<dbReference type="HOGENOM" id="CLU_015384_1_1_1"/>
<dbReference type="GeneID" id="19902630"/>
<feature type="compositionally biased region" description="Basic and acidic residues" evidence="1">
    <location>
        <begin position="645"/>
        <end position="658"/>
    </location>
</feature>
<proteinExistence type="predicted"/>
<dbReference type="Gene3D" id="3.10.350.10">
    <property type="entry name" value="LysM domain"/>
    <property type="match status" value="1"/>
</dbReference>
<dbReference type="eggNOG" id="ENOG502SBZ1">
    <property type="taxonomic scope" value="Eukaryota"/>
</dbReference>
<feature type="compositionally biased region" description="Acidic residues" evidence="1">
    <location>
        <begin position="613"/>
        <end position="622"/>
    </location>
</feature>
<keyword evidence="3" id="KW-1185">Reference proteome</keyword>
<feature type="region of interest" description="Disordered" evidence="1">
    <location>
        <begin position="395"/>
        <end position="491"/>
    </location>
</feature>
<name>R7YWP9_CONA1</name>
<dbReference type="RefSeq" id="XP_007781393.1">
    <property type="nucleotide sequence ID" value="XM_007783203.1"/>
</dbReference>
<feature type="compositionally biased region" description="Polar residues" evidence="1">
    <location>
        <begin position="398"/>
        <end position="424"/>
    </location>
</feature>
<evidence type="ECO:0008006" key="4">
    <source>
        <dbReference type="Google" id="ProtNLM"/>
    </source>
</evidence>
<dbReference type="OrthoDB" id="2192830at2759"/>
<dbReference type="OMA" id="FWPNDNI"/>
<feature type="compositionally biased region" description="Basic and acidic residues" evidence="1">
    <location>
        <begin position="623"/>
        <end position="635"/>
    </location>
</feature>
<reference evidence="3" key="1">
    <citation type="submission" date="2012-06" db="EMBL/GenBank/DDBJ databases">
        <title>The genome sequence of Coniosporium apollinis CBS 100218.</title>
        <authorList>
            <consortium name="The Broad Institute Genome Sequencing Platform"/>
            <person name="Cuomo C."/>
            <person name="Gorbushina A."/>
            <person name="Noack S."/>
            <person name="Walker B."/>
            <person name="Young S.K."/>
            <person name="Zeng Q."/>
            <person name="Gargeya S."/>
            <person name="Fitzgerald M."/>
            <person name="Haas B."/>
            <person name="Abouelleil A."/>
            <person name="Alvarado L."/>
            <person name="Arachchi H.M."/>
            <person name="Berlin A.M."/>
            <person name="Chapman S.B."/>
            <person name="Goldberg J."/>
            <person name="Griggs A."/>
            <person name="Gujja S."/>
            <person name="Hansen M."/>
            <person name="Howarth C."/>
            <person name="Imamovic A."/>
            <person name="Larimer J."/>
            <person name="McCowan C."/>
            <person name="Montmayeur A."/>
            <person name="Murphy C."/>
            <person name="Neiman D."/>
            <person name="Pearson M."/>
            <person name="Priest M."/>
            <person name="Roberts A."/>
            <person name="Saif S."/>
            <person name="Shea T."/>
            <person name="Sisk P."/>
            <person name="Sykes S."/>
            <person name="Wortman J."/>
            <person name="Nusbaum C."/>
            <person name="Birren B."/>
        </authorList>
    </citation>
    <scope>NUCLEOTIDE SEQUENCE [LARGE SCALE GENOMIC DNA]</scope>
    <source>
        <strain evidence="3">CBS 100218</strain>
    </source>
</reference>
<feature type="region of interest" description="Disordered" evidence="1">
    <location>
        <begin position="1"/>
        <end position="100"/>
    </location>
</feature>
<sequence>MNPANASHSTTRTSSTPASALRPRTRRLISGLDEELGDNIGSGGSTRIPSPYESPFSSRAASPIPSTHPSRPVTSQSVPRSHPAGKSDRPGALGQNNGQDSLNALSGLWGNSWTALQGLASNVLGGDTTAGTKDNPTRRRRPSGAARTRSSSNARSAQWGPSGSTECQVGAGSREERENLVRAMKRKDLLSANGHAYPDASGRHKRRTSDDRFSVSAPPAEHDDRDALVYLHHVRPQDTLAGITIKYNCQAAVLRKANRMWPNDTVQCRRTLVLPVDACGVKGRPAPASQESAAEREEEDLLLGGTEIKDDSRSDTTPTPTPTLPNGWHRRTSTSTHSATASHSQHPPSSATSSQTESDPPWIHDSWVILPGDANPTEIARLPRRSLGYFPRARRKSTNFSESATPSTSFDLPRPSTSDDSTPTIHPPSQSIPNSPSNTTSASKLSRPPRIRSTSNTSTTSQPRHKPAFILQGPGGVGTLSPSVRSPGPAADGLNKNFAKYLPSVAPPPSQSHFTPWAPSLLDAVSPVLTPSGARSPAAGGPGAGFEIEQLGGAIEGWVRKMAGKASKAATSLGEGKPAALNSKAAKAGVGPAGLGAGTGVGDLIELTDAFEIGEDEDGVEEEVGRGRAFQDGHEVSGLTRRSRNREGSKGTKGGKDD</sequence>
<feature type="region of interest" description="Disordered" evidence="1">
    <location>
        <begin position="279"/>
        <end position="367"/>
    </location>
</feature>
<evidence type="ECO:0000256" key="1">
    <source>
        <dbReference type="SAM" id="MobiDB-lite"/>
    </source>
</evidence>
<feature type="region of interest" description="Disordered" evidence="1">
    <location>
        <begin position="187"/>
        <end position="220"/>
    </location>
</feature>
<feature type="compositionally biased region" description="Low complexity" evidence="1">
    <location>
        <begin position="333"/>
        <end position="356"/>
    </location>
</feature>
<feature type="compositionally biased region" description="Low complexity" evidence="1">
    <location>
        <begin position="143"/>
        <end position="157"/>
    </location>
</feature>
<dbReference type="SUPFAM" id="SSF54106">
    <property type="entry name" value="LysM domain"/>
    <property type="match status" value="1"/>
</dbReference>
<organism evidence="2 3">
    <name type="scientific">Coniosporium apollinis (strain CBS 100218)</name>
    <name type="common">Rock-inhabiting black yeast</name>
    <dbReference type="NCBI Taxonomy" id="1168221"/>
    <lineage>
        <taxon>Eukaryota</taxon>
        <taxon>Fungi</taxon>
        <taxon>Dikarya</taxon>
        <taxon>Ascomycota</taxon>
        <taxon>Pezizomycotina</taxon>
        <taxon>Dothideomycetes</taxon>
        <taxon>Dothideomycetes incertae sedis</taxon>
        <taxon>Coniosporium</taxon>
    </lineage>
</organism>
<dbReference type="CDD" id="cd00118">
    <property type="entry name" value="LysM"/>
    <property type="match status" value="1"/>
</dbReference>
<dbReference type="EMBL" id="JH767578">
    <property type="protein sequence ID" value="EON66076.1"/>
    <property type="molecule type" value="Genomic_DNA"/>
</dbReference>
<dbReference type="Proteomes" id="UP000016924">
    <property type="component" value="Unassembled WGS sequence"/>
</dbReference>
<feature type="compositionally biased region" description="Low complexity" evidence="1">
    <location>
        <begin position="427"/>
        <end position="462"/>
    </location>
</feature>
<accession>R7YWP9</accession>
<dbReference type="InterPro" id="IPR018392">
    <property type="entry name" value="LysM"/>
</dbReference>
<gene>
    <name evidence="2" type="ORF">W97_05319</name>
</gene>